<feature type="region of interest" description="Disordered" evidence="8">
    <location>
        <begin position="424"/>
        <end position="496"/>
    </location>
</feature>
<dbReference type="CDD" id="cd02674">
    <property type="entry name" value="Peptidase_C19R"/>
    <property type="match status" value="1"/>
</dbReference>
<dbReference type="InterPro" id="IPR036873">
    <property type="entry name" value="Rhodanese-like_dom_sf"/>
</dbReference>
<keyword evidence="5 7" id="KW-0378">Hydrolase</keyword>
<keyword evidence="4 7" id="KW-0833">Ubl conjugation pathway</keyword>
<name>A0A9N9HP61_9GLOM</name>
<dbReference type="Pfam" id="PF00443">
    <property type="entry name" value="UCH"/>
    <property type="match status" value="1"/>
</dbReference>
<evidence type="ECO:0000259" key="9">
    <source>
        <dbReference type="PROSITE" id="PS50206"/>
    </source>
</evidence>
<proteinExistence type="inferred from homology"/>
<dbReference type="GO" id="GO:0004843">
    <property type="term" value="F:cysteine-type deubiquitinase activity"/>
    <property type="evidence" value="ECO:0007669"/>
    <property type="project" value="UniProtKB-UniRule"/>
</dbReference>
<dbReference type="PANTHER" id="PTHR21646:SF95">
    <property type="entry name" value="UBIQUITIN CARBOXYL-TERMINAL HYDROLASE 4-RELATED"/>
    <property type="match status" value="1"/>
</dbReference>
<dbReference type="SMART" id="SM00450">
    <property type="entry name" value="RHOD"/>
    <property type="match status" value="1"/>
</dbReference>
<dbReference type="PROSITE" id="PS00972">
    <property type="entry name" value="USP_1"/>
    <property type="match status" value="1"/>
</dbReference>
<sequence>MSTSLPSQLKKKCEISEDLKDASIKSWLSSVGKLLDQAKLANEKGDLETVYISNVKVSSILIEIIPNHKEYGKISEKEKKDFSDLRTGISDILAKAEAARKILENENEKNQKNGGQGSETTDSYIQMPVPHPTPEPTSNVFLNSTNSLQQSSPSCLMNNNIDGVSSTLTSSESNSLNVVHMQNGTPKSNNAPKQTIYPQTPPVSAPSFETPTLKQYTKSLPNKKKLLDFLPDSNKIEVSVLRDLLNTTEDPSRILVLDVRHRAAFDRGHIKTKNIVCLDPIILKDEISSINLESKLVVGPEFERKLFADRHNFDLVVYHDQDSSFIPIGKTSTSDDRNAIRNLIQAICENEFKKHLKRGPVLLNGGFNAWVRLVGESGIECNVNNNTRANQRDRDADQNNSPNTISNPRITAINKPIAQIIMPSQTPTSVSTSTTTQSSHSLKRRKTVFDHPYHGFSEIKDPEYAPPLPPKKHEITSGPTPSIPSNTSISNTSANSSEQMAMHHKSSLISDNQNHHRFPQTESSFSKLGSCIGITGLRNLGNTCFMNSVIQCLSGTLPFARYFLDGSFRRHINKSNPLGTKGVLAEAFAKLIQVMWSEQYHFVSPVTFKEAIGRFAPQFSGSDQQDSQEFLAYLLDGLHEDLNIVIDKPIIKELTSQEEEEMERLQPQIASEIEWEKYLMRNSSVVVSLFQGQFRNKLTCLTCEKTSSTYNVFMYLSLPIPTNIKDGEQVDLKMCLNDFTKEEILEGNDSWNCPRCKCLRKAKKQLTIARLPDILLIHLKRFSFDGPFRDKLETKVSFPLRNLDLTSYVPTPIPQPTPIGFIPKTDIPGSGGSRFNLQQTGPFTYDLYAVSNHYGGLNGGHYTACVRNRNEWHTFDDSRVSICNEPNVMVCL</sequence>
<comment type="catalytic activity">
    <reaction evidence="1 7">
        <text>Thiol-dependent hydrolysis of ester, thioester, amide, peptide and isopeptide bonds formed by the C-terminal Gly of ubiquitin (a 76-residue protein attached to proteins as an intracellular targeting signal).</text>
        <dbReference type="EC" id="3.4.19.12"/>
    </reaction>
</comment>
<gene>
    <name evidence="11" type="ORF">CPELLU_LOCUS11690</name>
</gene>
<dbReference type="Proteomes" id="UP000789759">
    <property type="component" value="Unassembled WGS sequence"/>
</dbReference>
<dbReference type="InterPro" id="IPR015063">
    <property type="entry name" value="USP8_dimer"/>
</dbReference>
<dbReference type="InterPro" id="IPR038765">
    <property type="entry name" value="Papain-like_cys_pep_sf"/>
</dbReference>
<evidence type="ECO:0000313" key="12">
    <source>
        <dbReference type="Proteomes" id="UP000789759"/>
    </source>
</evidence>
<dbReference type="SUPFAM" id="SSF52821">
    <property type="entry name" value="Rhodanese/Cell cycle control phosphatase"/>
    <property type="match status" value="1"/>
</dbReference>
<dbReference type="InterPro" id="IPR018200">
    <property type="entry name" value="USP_CS"/>
</dbReference>
<dbReference type="EC" id="3.4.19.12" evidence="7"/>
<evidence type="ECO:0000256" key="7">
    <source>
        <dbReference type="RuleBase" id="RU366025"/>
    </source>
</evidence>
<evidence type="ECO:0000256" key="8">
    <source>
        <dbReference type="SAM" id="MobiDB-lite"/>
    </source>
</evidence>
<dbReference type="GO" id="GO:0006508">
    <property type="term" value="P:proteolysis"/>
    <property type="evidence" value="ECO:0007669"/>
    <property type="project" value="UniProtKB-KW"/>
</dbReference>
<evidence type="ECO:0000256" key="2">
    <source>
        <dbReference type="ARBA" id="ARBA00009085"/>
    </source>
</evidence>
<feature type="compositionally biased region" description="Polar residues" evidence="8">
    <location>
        <begin position="398"/>
        <end position="409"/>
    </location>
</feature>
<evidence type="ECO:0000259" key="10">
    <source>
        <dbReference type="PROSITE" id="PS50235"/>
    </source>
</evidence>
<evidence type="ECO:0000256" key="1">
    <source>
        <dbReference type="ARBA" id="ARBA00000707"/>
    </source>
</evidence>
<dbReference type="InterPro" id="IPR050185">
    <property type="entry name" value="Ub_carboxyl-term_hydrolase"/>
</dbReference>
<comment type="similarity">
    <text evidence="2 7">Belongs to the peptidase C19 family.</text>
</comment>
<organism evidence="11 12">
    <name type="scientific">Cetraspora pellucida</name>
    <dbReference type="NCBI Taxonomy" id="1433469"/>
    <lineage>
        <taxon>Eukaryota</taxon>
        <taxon>Fungi</taxon>
        <taxon>Fungi incertae sedis</taxon>
        <taxon>Mucoromycota</taxon>
        <taxon>Glomeromycotina</taxon>
        <taxon>Glomeromycetes</taxon>
        <taxon>Diversisporales</taxon>
        <taxon>Gigasporaceae</taxon>
        <taxon>Cetraspora</taxon>
    </lineage>
</organism>
<evidence type="ECO:0000256" key="4">
    <source>
        <dbReference type="ARBA" id="ARBA00022786"/>
    </source>
</evidence>
<dbReference type="PROSITE" id="PS00973">
    <property type="entry name" value="USP_2"/>
    <property type="match status" value="1"/>
</dbReference>
<feature type="domain" description="Rhodanese" evidence="9">
    <location>
        <begin position="250"/>
        <end position="379"/>
    </location>
</feature>
<accession>A0A9N9HP61</accession>
<comment type="caution">
    <text evidence="11">The sequence shown here is derived from an EMBL/GenBank/DDBJ whole genome shotgun (WGS) entry which is preliminary data.</text>
</comment>
<protein>
    <recommendedName>
        <fullName evidence="7">Ubiquitin carboxyl-terminal hydrolase</fullName>
        <ecNumber evidence="7">3.4.19.12</ecNumber>
    </recommendedName>
</protein>
<feature type="region of interest" description="Disordered" evidence="8">
    <location>
        <begin position="103"/>
        <end position="125"/>
    </location>
</feature>
<dbReference type="PANTHER" id="PTHR21646">
    <property type="entry name" value="UBIQUITIN CARBOXYL-TERMINAL HYDROLASE"/>
    <property type="match status" value="1"/>
</dbReference>
<dbReference type="InterPro" id="IPR001394">
    <property type="entry name" value="Peptidase_C19_UCH"/>
</dbReference>
<keyword evidence="6 7" id="KW-0788">Thiol protease</keyword>
<dbReference type="Pfam" id="PF08969">
    <property type="entry name" value="USP8_dimer"/>
    <property type="match status" value="1"/>
</dbReference>
<dbReference type="PROSITE" id="PS50206">
    <property type="entry name" value="RHODANESE_3"/>
    <property type="match status" value="1"/>
</dbReference>
<dbReference type="InterPro" id="IPR028889">
    <property type="entry name" value="USP"/>
</dbReference>
<keyword evidence="12" id="KW-1185">Reference proteome</keyword>
<evidence type="ECO:0000313" key="11">
    <source>
        <dbReference type="EMBL" id="CAG8698578.1"/>
    </source>
</evidence>
<feature type="compositionally biased region" description="Low complexity" evidence="8">
    <location>
        <begin position="476"/>
        <end position="496"/>
    </location>
</feature>
<dbReference type="Gene3D" id="1.20.58.80">
    <property type="entry name" value="Phosphotransferase system, lactose/cellobiose-type IIA subunit"/>
    <property type="match status" value="1"/>
</dbReference>
<dbReference type="Gene3D" id="3.90.70.10">
    <property type="entry name" value="Cysteine proteinases"/>
    <property type="match status" value="1"/>
</dbReference>
<reference evidence="11" key="1">
    <citation type="submission" date="2021-06" db="EMBL/GenBank/DDBJ databases">
        <authorList>
            <person name="Kallberg Y."/>
            <person name="Tangrot J."/>
            <person name="Rosling A."/>
        </authorList>
    </citation>
    <scope>NUCLEOTIDE SEQUENCE</scope>
    <source>
        <strain evidence="11">FL966</strain>
    </source>
</reference>
<dbReference type="Gene3D" id="3.40.250.10">
    <property type="entry name" value="Rhodanese-like domain"/>
    <property type="match status" value="1"/>
</dbReference>
<dbReference type="EMBL" id="CAJVQA010010601">
    <property type="protein sequence ID" value="CAG8698578.1"/>
    <property type="molecule type" value="Genomic_DNA"/>
</dbReference>
<dbReference type="OrthoDB" id="292964at2759"/>
<feature type="region of interest" description="Disordered" evidence="8">
    <location>
        <begin position="385"/>
        <end position="411"/>
    </location>
</feature>
<dbReference type="PROSITE" id="PS50235">
    <property type="entry name" value="USP_3"/>
    <property type="match status" value="1"/>
</dbReference>
<evidence type="ECO:0000256" key="6">
    <source>
        <dbReference type="ARBA" id="ARBA00022807"/>
    </source>
</evidence>
<dbReference type="SUPFAM" id="SSF54001">
    <property type="entry name" value="Cysteine proteinases"/>
    <property type="match status" value="1"/>
</dbReference>
<dbReference type="GO" id="GO:0016579">
    <property type="term" value="P:protein deubiquitination"/>
    <property type="evidence" value="ECO:0007669"/>
    <property type="project" value="InterPro"/>
</dbReference>
<evidence type="ECO:0000256" key="5">
    <source>
        <dbReference type="ARBA" id="ARBA00022801"/>
    </source>
</evidence>
<dbReference type="InterPro" id="IPR001763">
    <property type="entry name" value="Rhodanese-like_dom"/>
</dbReference>
<feature type="compositionally biased region" description="Basic and acidic residues" evidence="8">
    <location>
        <begin position="447"/>
        <end position="463"/>
    </location>
</feature>
<feature type="domain" description="USP" evidence="10">
    <location>
        <begin position="535"/>
        <end position="892"/>
    </location>
</feature>
<keyword evidence="3 7" id="KW-0645">Protease</keyword>
<dbReference type="AlphaFoldDB" id="A0A9N9HP61"/>
<evidence type="ECO:0000256" key="3">
    <source>
        <dbReference type="ARBA" id="ARBA00022670"/>
    </source>
</evidence>
<feature type="compositionally biased region" description="Low complexity" evidence="8">
    <location>
        <begin position="424"/>
        <end position="439"/>
    </location>
</feature>